<organism evidence="1 2">
    <name type="scientific">Thalassiosira oceanica</name>
    <name type="common">Marine diatom</name>
    <dbReference type="NCBI Taxonomy" id="159749"/>
    <lineage>
        <taxon>Eukaryota</taxon>
        <taxon>Sar</taxon>
        <taxon>Stramenopiles</taxon>
        <taxon>Ochrophyta</taxon>
        <taxon>Bacillariophyta</taxon>
        <taxon>Coscinodiscophyceae</taxon>
        <taxon>Thalassiosirophycidae</taxon>
        <taxon>Thalassiosirales</taxon>
        <taxon>Thalassiosiraceae</taxon>
        <taxon>Thalassiosira</taxon>
    </lineage>
</organism>
<evidence type="ECO:0000313" key="2">
    <source>
        <dbReference type="Proteomes" id="UP000266841"/>
    </source>
</evidence>
<evidence type="ECO:0000313" key="1">
    <source>
        <dbReference type="EMBL" id="EJK72205.1"/>
    </source>
</evidence>
<proteinExistence type="predicted"/>
<dbReference type="AlphaFoldDB" id="K0T3F7"/>
<accession>K0T3F7</accession>
<protein>
    <submittedName>
        <fullName evidence="1">Uncharacterized protein</fullName>
    </submittedName>
</protein>
<dbReference type="Proteomes" id="UP000266841">
    <property type="component" value="Unassembled WGS sequence"/>
</dbReference>
<keyword evidence="2" id="KW-1185">Reference proteome</keyword>
<reference evidence="1 2" key="1">
    <citation type="journal article" date="2012" name="Genome Biol.">
        <title>Genome and low-iron response of an oceanic diatom adapted to chronic iron limitation.</title>
        <authorList>
            <person name="Lommer M."/>
            <person name="Specht M."/>
            <person name="Roy A.S."/>
            <person name="Kraemer L."/>
            <person name="Andreson R."/>
            <person name="Gutowska M.A."/>
            <person name="Wolf J."/>
            <person name="Bergner S.V."/>
            <person name="Schilhabel M.B."/>
            <person name="Klostermeier U.C."/>
            <person name="Beiko R.G."/>
            <person name="Rosenstiel P."/>
            <person name="Hippler M."/>
            <person name="Laroche J."/>
        </authorList>
    </citation>
    <scope>NUCLEOTIDE SEQUENCE [LARGE SCALE GENOMIC DNA]</scope>
    <source>
        <strain evidence="1 2">CCMP1005</strain>
    </source>
</reference>
<feature type="non-terminal residue" evidence="1">
    <location>
        <position position="1"/>
    </location>
</feature>
<dbReference type="EMBL" id="AGNL01006207">
    <property type="protein sequence ID" value="EJK72205.1"/>
    <property type="molecule type" value="Genomic_DNA"/>
</dbReference>
<gene>
    <name evidence="1" type="ORF">THAOC_06283</name>
</gene>
<comment type="caution">
    <text evidence="1">The sequence shown here is derived from an EMBL/GenBank/DDBJ whole genome shotgun (WGS) entry which is preliminary data.</text>
</comment>
<name>K0T3F7_THAOC</name>
<sequence>PFSIALKLTFRFHGNMTMSSVAVGFMSPLNDSVGDLALHMDRSDLICQDV</sequence>